<organism evidence="2 3">
    <name type="scientific">Candidatus Nitrospira inopinata</name>
    <dbReference type="NCBI Taxonomy" id="1715989"/>
    <lineage>
        <taxon>Bacteria</taxon>
        <taxon>Pseudomonadati</taxon>
        <taxon>Nitrospirota</taxon>
        <taxon>Nitrospiria</taxon>
        <taxon>Nitrospirales</taxon>
        <taxon>Nitrospiraceae</taxon>
        <taxon>Nitrospira</taxon>
    </lineage>
</organism>
<reference evidence="3" key="1">
    <citation type="submission" date="2015-09" db="EMBL/GenBank/DDBJ databases">
        <authorList>
            <person name="Daims H."/>
        </authorList>
    </citation>
    <scope>NUCLEOTIDE SEQUENCE [LARGE SCALE GENOMIC DNA]</scope>
</reference>
<proteinExistence type="predicted"/>
<dbReference type="AlphaFoldDB" id="A0A0S4KQ49"/>
<gene>
    <name evidence="2" type="ORF">NITINOP_0318</name>
</gene>
<feature type="transmembrane region" description="Helical" evidence="1">
    <location>
        <begin position="12"/>
        <end position="29"/>
    </location>
</feature>
<keyword evidence="1" id="KW-1133">Transmembrane helix</keyword>
<keyword evidence="1" id="KW-0472">Membrane</keyword>
<dbReference type="KEGG" id="nio:NITINOP_0318"/>
<protein>
    <submittedName>
        <fullName evidence="2">Uncharacterized protein</fullName>
    </submittedName>
</protein>
<evidence type="ECO:0000313" key="2">
    <source>
        <dbReference type="EMBL" id="CUQ65294.1"/>
    </source>
</evidence>
<dbReference type="OrthoDB" id="9793211at2"/>
<dbReference type="EMBL" id="LN885086">
    <property type="protein sequence ID" value="CUQ65294.1"/>
    <property type="molecule type" value="Genomic_DNA"/>
</dbReference>
<evidence type="ECO:0000313" key="3">
    <source>
        <dbReference type="Proteomes" id="UP000066284"/>
    </source>
</evidence>
<feature type="transmembrane region" description="Helical" evidence="1">
    <location>
        <begin position="35"/>
        <end position="57"/>
    </location>
</feature>
<dbReference type="STRING" id="1715989.NITINOP_0318"/>
<dbReference type="RefSeq" id="WP_158023120.1">
    <property type="nucleotide sequence ID" value="NZ_LN885086.1"/>
</dbReference>
<name>A0A0S4KQ49_9BACT</name>
<accession>A0A0S4KQ49</accession>
<sequence length="203" mass="22848">MVDSVRSHCARPFFLFVIFITDLVLNAMNDAGSPSWGLGLVSLFLCLALPANPSWAVPMLNDPKGFHDIPWGSPLAARDDLEVLRAGAHITEYRPKNRETTFAGVEMTSILYVAFDDQFARVTIRYEGDLVHKHVLDFLETRHGPLQRIPGQMTRGLNQQYTWRGSDTEITLTYQAGTERGFIFIDSRSLAPRFNDDLTDSAE</sequence>
<dbReference type="Proteomes" id="UP000066284">
    <property type="component" value="Chromosome 1"/>
</dbReference>
<evidence type="ECO:0000256" key="1">
    <source>
        <dbReference type="SAM" id="Phobius"/>
    </source>
</evidence>
<keyword evidence="1" id="KW-0812">Transmembrane</keyword>
<keyword evidence="3" id="KW-1185">Reference proteome</keyword>